<evidence type="ECO:0000313" key="1">
    <source>
        <dbReference type="EMBL" id="SVB01941.1"/>
    </source>
</evidence>
<reference evidence="1" key="1">
    <citation type="submission" date="2018-05" db="EMBL/GenBank/DDBJ databases">
        <authorList>
            <person name="Lanie J.A."/>
            <person name="Ng W.-L."/>
            <person name="Kazmierczak K.M."/>
            <person name="Andrzejewski T.M."/>
            <person name="Davidsen T.M."/>
            <person name="Wayne K.J."/>
            <person name="Tettelin H."/>
            <person name="Glass J.I."/>
            <person name="Rusch D."/>
            <person name="Podicherti R."/>
            <person name="Tsui H.-C.T."/>
            <person name="Winkler M.E."/>
        </authorList>
    </citation>
    <scope>NUCLEOTIDE SEQUENCE</scope>
</reference>
<protein>
    <recommendedName>
        <fullName evidence="2">Gluconate 2-dehydrogenase subunit 3 family protein</fullName>
    </recommendedName>
</protein>
<name>A0A382AL18_9ZZZZ</name>
<dbReference type="InterPro" id="IPR006311">
    <property type="entry name" value="TAT_signal"/>
</dbReference>
<sequence length="237" mass="25935">MTKKSRETISRRDLLTSVTLAGVAATTVAVLPVATTPERHKAAADKTEAQTSEGYEHLTTDEATLLETIVDELIPTDEHGPGARDARVVRYIDRGLGGALSGFQNKYHAGLANFDRYCRLAHGTSFLELSQADRVTVLTTVEAGSATEFSEDSSVFFAMVRRHVLEGMFGDPYYGGNHDFVGWDLLGYPGVRTAVTPAAQQRLEANELQPNHRSAYDWETFTKASAQLSLRDPQNGD</sequence>
<gene>
    <name evidence="1" type="ORF">METZ01_LOCUS154795</name>
</gene>
<organism evidence="1">
    <name type="scientific">marine metagenome</name>
    <dbReference type="NCBI Taxonomy" id="408172"/>
    <lineage>
        <taxon>unclassified sequences</taxon>
        <taxon>metagenomes</taxon>
        <taxon>ecological metagenomes</taxon>
    </lineage>
</organism>
<dbReference type="InterPro" id="IPR027056">
    <property type="entry name" value="Gluconate_2DH_su3"/>
</dbReference>
<dbReference type="PROSITE" id="PS51318">
    <property type="entry name" value="TAT"/>
    <property type="match status" value="1"/>
</dbReference>
<evidence type="ECO:0008006" key="2">
    <source>
        <dbReference type="Google" id="ProtNLM"/>
    </source>
</evidence>
<dbReference type="AlphaFoldDB" id="A0A382AL18"/>
<proteinExistence type="predicted"/>
<dbReference type="EMBL" id="UINC01025758">
    <property type="protein sequence ID" value="SVB01941.1"/>
    <property type="molecule type" value="Genomic_DNA"/>
</dbReference>
<accession>A0A382AL18</accession>
<dbReference type="Pfam" id="PF13618">
    <property type="entry name" value="Gluconate_2-dh3"/>
    <property type="match status" value="1"/>
</dbReference>